<dbReference type="PANTHER" id="PTHR31596">
    <property type="entry name" value="T-CELL ACTIVATION INHIBITOR, MITOCHONDRIAL"/>
    <property type="match status" value="1"/>
</dbReference>
<organism evidence="3 4">
    <name type="scientific">Frankliniella fusca</name>
    <dbReference type="NCBI Taxonomy" id="407009"/>
    <lineage>
        <taxon>Eukaryota</taxon>
        <taxon>Metazoa</taxon>
        <taxon>Ecdysozoa</taxon>
        <taxon>Arthropoda</taxon>
        <taxon>Hexapoda</taxon>
        <taxon>Insecta</taxon>
        <taxon>Pterygota</taxon>
        <taxon>Neoptera</taxon>
        <taxon>Paraneoptera</taxon>
        <taxon>Thysanoptera</taxon>
        <taxon>Terebrantia</taxon>
        <taxon>Thripoidea</taxon>
        <taxon>Thripidae</taxon>
        <taxon>Frankliniella</taxon>
    </lineage>
</organism>
<proteinExistence type="predicted"/>
<feature type="domain" description="DUF4461" evidence="2">
    <location>
        <begin position="201"/>
        <end position="509"/>
    </location>
</feature>
<keyword evidence="4" id="KW-1185">Reference proteome</keyword>
<accession>A0AAE1HJR4</accession>
<name>A0AAE1HJR4_9NEOP</name>
<dbReference type="Proteomes" id="UP001219518">
    <property type="component" value="Unassembled WGS sequence"/>
</dbReference>
<dbReference type="Pfam" id="PF14687">
    <property type="entry name" value="DUF4460"/>
    <property type="match status" value="1"/>
</dbReference>
<dbReference type="GO" id="GO:0005739">
    <property type="term" value="C:mitochondrion"/>
    <property type="evidence" value="ECO:0007669"/>
    <property type="project" value="TreeGrafter"/>
</dbReference>
<dbReference type="AlphaFoldDB" id="A0AAE1HJR4"/>
<gene>
    <name evidence="3" type="ORF">KUF71_011902</name>
</gene>
<dbReference type="InterPro" id="IPR027986">
    <property type="entry name" value="TCAIM"/>
</dbReference>
<dbReference type="EMBL" id="JAHWGI010001090">
    <property type="protein sequence ID" value="KAK3922433.1"/>
    <property type="molecule type" value="Genomic_DNA"/>
</dbReference>
<evidence type="ECO:0000313" key="4">
    <source>
        <dbReference type="Proteomes" id="UP001219518"/>
    </source>
</evidence>
<dbReference type="PANTHER" id="PTHR31596:SF1">
    <property type="entry name" value="T-CELL ACTIVATION INHIBITOR, MITOCHONDRIAL"/>
    <property type="match status" value="1"/>
</dbReference>
<dbReference type="InterPro" id="IPR027989">
    <property type="entry name" value="DUF4461"/>
</dbReference>
<reference evidence="3" key="2">
    <citation type="journal article" date="2023" name="BMC Genomics">
        <title>Pest status, molecular evolution, and epigenetic factors derived from the genome assembly of Frankliniella fusca, a thysanopteran phytovirus vector.</title>
        <authorList>
            <person name="Catto M.A."/>
            <person name="Labadie P.E."/>
            <person name="Jacobson A.L."/>
            <person name="Kennedy G.G."/>
            <person name="Srinivasan R."/>
            <person name="Hunt B.G."/>
        </authorList>
    </citation>
    <scope>NUCLEOTIDE SEQUENCE</scope>
    <source>
        <strain evidence="3">PL_HMW_Pooled</strain>
    </source>
</reference>
<dbReference type="InterPro" id="IPR028031">
    <property type="entry name" value="DUF4460"/>
</dbReference>
<evidence type="ECO:0000259" key="1">
    <source>
        <dbReference type="Pfam" id="PF14687"/>
    </source>
</evidence>
<dbReference type="Pfam" id="PF14688">
    <property type="entry name" value="DUF4461"/>
    <property type="match status" value="1"/>
</dbReference>
<comment type="caution">
    <text evidence="3">The sequence shown here is derived from an EMBL/GenBank/DDBJ whole genome shotgun (WGS) entry which is preliminary data.</text>
</comment>
<evidence type="ECO:0000313" key="3">
    <source>
        <dbReference type="EMBL" id="KAK3922433.1"/>
    </source>
</evidence>
<feature type="domain" description="DUF4460" evidence="1">
    <location>
        <begin position="44"/>
        <end position="140"/>
    </location>
</feature>
<protein>
    <submittedName>
        <fullName evidence="3">T-cell activation inhibitor, mitochondrial</fullName>
    </submittedName>
</protein>
<sequence>MALNFNVVSYLNISSSFKMSACLLKVSAQFAKSSPAMPGSIRLLSSVEVSTALRPFYFSVHPDLFGKHPNERSINENSLMQLSSYLETLQKRRSVRPVTLKFYLRPRETSSQGSFQLVTLNLNERDTRNAVLRVLKSCNLPTTYVDNISPSTTFKEQDSYPRPEQKSTAWQKYERMFKDNDDAYGAHVIKDKVKKAKEEESLLSWLKNNINDAAEKQAACLPIQEEVKRLQLELAQNLGLQEIIWDCGWNVTHFRGCLQSFQALARDHPQLIHVLKGRTLVFGSDTGVSLNGNVLLSSGEVRHNWLDFLKHVWQQDAALLAIPAMQKAVSRVLRDIKVVHRKFQPNIMAKSYTNQLRRLVTSLSDYQGCQGYPKTWPHSLEKFELVVEPEAGPLMLSPTGQFIVPSSCPASLLVSFISEHMAEAQRLLNSYQTNKHVERDLHARCIAEFELLSLSKEDNVTPDLMIACCRKLLERKADLIDILKGRCLWITNYYSIMSDGHICIPWNWKI</sequence>
<evidence type="ECO:0000259" key="2">
    <source>
        <dbReference type="Pfam" id="PF14688"/>
    </source>
</evidence>
<reference evidence="3" key="1">
    <citation type="submission" date="2021-07" db="EMBL/GenBank/DDBJ databases">
        <authorList>
            <person name="Catto M.A."/>
            <person name="Jacobson A."/>
            <person name="Kennedy G."/>
            <person name="Labadie P."/>
            <person name="Hunt B.G."/>
            <person name="Srinivasan R."/>
        </authorList>
    </citation>
    <scope>NUCLEOTIDE SEQUENCE</scope>
    <source>
        <strain evidence="3">PL_HMW_Pooled</strain>
        <tissue evidence="3">Head</tissue>
    </source>
</reference>